<evidence type="ECO:0000256" key="2">
    <source>
        <dbReference type="ARBA" id="ARBA00023015"/>
    </source>
</evidence>
<name>A0A7M1S1D3_9BACT</name>
<dbReference type="InterPro" id="IPR036388">
    <property type="entry name" value="WH-like_DNA-bd_sf"/>
</dbReference>
<keyword evidence="7" id="KW-1185">Reference proteome</keyword>
<evidence type="ECO:0000313" key="6">
    <source>
        <dbReference type="EMBL" id="QOR61273.1"/>
    </source>
</evidence>
<dbReference type="PANTHER" id="PTHR30126:SF94">
    <property type="entry name" value="LYSR FAMILY TRANSCRIPTIONAL REGULATOR"/>
    <property type="match status" value="1"/>
</dbReference>
<evidence type="ECO:0000313" key="7">
    <source>
        <dbReference type="Proteomes" id="UP000595074"/>
    </source>
</evidence>
<gene>
    <name evidence="6" type="ORF">IMZ28_07395</name>
</gene>
<dbReference type="AlphaFoldDB" id="A0A7M1S1D3"/>
<accession>A0A7M1S1D3</accession>
<dbReference type="PANTHER" id="PTHR30126">
    <property type="entry name" value="HTH-TYPE TRANSCRIPTIONAL REGULATOR"/>
    <property type="match status" value="1"/>
</dbReference>
<dbReference type="InterPro" id="IPR000847">
    <property type="entry name" value="LysR_HTH_N"/>
</dbReference>
<comment type="similarity">
    <text evidence="1">Belongs to the LysR transcriptional regulatory family.</text>
</comment>
<dbReference type="Proteomes" id="UP000595074">
    <property type="component" value="Chromosome"/>
</dbReference>
<dbReference type="SUPFAM" id="SSF53850">
    <property type="entry name" value="Periplasmic binding protein-like II"/>
    <property type="match status" value="1"/>
</dbReference>
<evidence type="ECO:0000256" key="4">
    <source>
        <dbReference type="ARBA" id="ARBA00023163"/>
    </source>
</evidence>
<sequence length="296" mass="34465">MTLKELELFYYLSENPHISQLAKQIGMSQSAISLAIKSLEKKLSEPLFDRVGKKLVLNERGRLFKEKTHPYFLALKDAENFFQKDKLSGILHVASSKTIGDFIMPQIMFDFLSLYPSVTIEKEIRNSSEIIQKILDGTIDIGFVESVCNEPSIIKETIGCDQLIVVSSNKELSKKIFYIDQLFSKKWLLREKGSGTREVFLNKLGDLAKEVNIFMEFSEFEEVKMLLEKNPEVITCVSRVSVKKELQREELFEVKLKNFIFERELHLVYHKNKYKSKLFEEFKAFSKQFFENILGK</sequence>
<dbReference type="Gene3D" id="3.40.190.290">
    <property type="match status" value="1"/>
</dbReference>
<dbReference type="Pfam" id="PF03466">
    <property type="entry name" value="LysR_substrate"/>
    <property type="match status" value="1"/>
</dbReference>
<proteinExistence type="inferred from homology"/>
<organism evidence="6 7">
    <name type="scientific">Sulfurovum indicum</name>
    <dbReference type="NCBI Taxonomy" id="2779528"/>
    <lineage>
        <taxon>Bacteria</taxon>
        <taxon>Pseudomonadati</taxon>
        <taxon>Campylobacterota</taxon>
        <taxon>Epsilonproteobacteria</taxon>
        <taxon>Campylobacterales</taxon>
        <taxon>Sulfurovaceae</taxon>
        <taxon>Sulfurovum</taxon>
    </lineage>
</organism>
<dbReference type="SUPFAM" id="SSF46785">
    <property type="entry name" value="Winged helix' DNA-binding domain"/>
    <property type="match status" value="1"/>
</dbReference>
<feature type="domain" description="HTH lysR-type" evidence="5">
    <location>
        <begin position="1"/>
        <end position="58"/>
    </location>
</feature>
<dbReference type="KEGG" id="sinu:IMZ28_07395"/>
<evidence type="ECO:0000259" key="5">
    <source>
        <dbReference type="PROSITE" id="PS50931"/>
    </source>
</evidence>
<dbReference type="GO" id="GO:0003700">
    <property type="term" value="F:DNA-binding transcription factor activity"/>
    <property type="evidence" value="ECO:0007669"/>
    <property type="project" value="InterPro"/>
</dbReference>
<keyword evidence="2" id="KW-0805">Transcription regulation</keyword>
<dbReference type="Pfam" id="PF00126">
    <property type="entry name" value="HTH_1"/>
    <property type="match status" value="1"/>
</dbReference>
<dbReference type="GO" id="GO:0000976">
    <property type="term" value="F:transcription cis-regulatory region binding"/>
    <property type="evidence" value="ECO:0007669"/>
    <property type="project" value="TreeGrafter"/>
</dbReference>
<evidence type="ECO:0000256" key="3">
    <source>
        <dbReference type="ARBA" id="ARBA00023125"/>
    </source>
</evidence>
<reference evidence="6 7" key="1">
    <citation type="submission" date="2020-10" db="EMBL/GenBank/DDBJ databases">
        <title>The genome of sulfurovum sp.</title>
        <authorList>
            <person name="Xie S."/>
            <person name="Shao Z."/>
            <person name="Jiang L."/>
        </authorList>
    </citation>
    <scope>NUCLEOTIDE SEQUENCE [LARGE SCALE GENOMIC DNA]</scope>
    <source>
        <strain evidence="6 7">ST-419</strain>
    </source>
</reference>
<protein>
    <submittedName>
        <fullName evidence="6">LysR family transcriptional regulator</fullName>
    </submittedName>
</protein>
<evidence type="ECO:0000256" key="1">
    <source>
        <dbReference type="ARBA" id="ARBA00009437"/>
    </source>
</evidence>
<keyword evidence="4" id="KW-0804">Transcription</keyword>
<keyword evidence="3" id="KW-0238">DNA-binding</keyword>
<dbReference type="InterPro" id="IPR036390">
    <property type="entry name" value="WH_DNA-bd_sf"/>
</dbReference>
<dbReference type="PROSITE" id="PS50931">
    <property type="entry name" value="HTH_LYSR"/>
    <property type="match status" value="1"/>
</dbReference>
<dbReference type="EMBL" id="CP063164">
    <property type="protein sequence ID" value="QOR61273.1"/>
    <property type="molecule type" value="Genomic_DNA"/>
</dbReference>
<dbReference type="InterPro" id="IPR005119">
    <property type="entry name" value="LysR_subst-bd"/>
</dbReference>
<dbReference type="Gene3D" id="1.10.10.10">
    <property type="entry name" value="Winged helix-like DNA-binding domain superfamily/Winged helix DNA-binding domain"/>
    <property type="match status" value="1"/>
</dbReference>
<dbReference type="PRINTS" id="PR00039">
    <property type="entry name" value="HTHLYSR"/>
</dbReference>